<dbReference type="PANTHER" id="PTHR24362:SF309">
    <property type="entry name" value="PROTEIN KINASE DOMAIN-CONTAINING PROTEIN"/>
    <property type="match status" value="1"/>
</dbReference>
<dbReference type="GO" id="GO:0005524">
    <property type="term" value="F:ATP binding"/>
    <property type="evidence" value="ECO:0007669"/>
    <property type="project" value="InterPro"/>
</dbReference>
<dbReference type="InterPro" id="IPR011009">
    <property type="entry name" value="Kinase-like_dom_sf"/>
</dbReference>
<sequence length="234" mass="26775">MIEWIPFDHIDWVVHKAKGGFGSVYTARWIDGPIIDWDDFGQKFIRDGSTIIILKSLDNSSNINENLIKEALAHLNVAKKKTQLTGVNMLYGITKHPYTGNYMLLLEKAECDLREYLQNNDNRLTWKKRYRLLNEISQALDIIHTNGMVHRDFHPGNILLKANNQWTVGDLGFCGPVSDESLRNKCYGVLPYIAPEIIYNGNFECYTSSAEIYSFGGKLLLGLHHLIIIVMIFI</sequence>
<protein>
    <submittedName>
        <fullName evidence="2">Kinase-like domain-containing protein</fullName>
    </submittedName>
</protein>
<dbReference type="AlphaFoldDB" id="A0A397VNE2"/>
<feature type="domain" description="Protein kinase" evidence="1">
    <location>
        <begin position="10"/>
        <end position="234"/>
    </location>
</feature>
<keyword evidence="2" id="KW-0418">Kinase</keyword>
<dbReference type="PROSITE" id="PS50011">
    <property type="entry name" value="PROTEIN_KINASE_DOM"/>
    <property type="match status" value="1"/>
</dbReference>
<dbReference type="CDD" id="cd00180">
    <property type="entry name" value="PKc"/>
    <property type="match status" value="1"/>
</dbReference>
<dbReference type="SUPFAM" id="SSF56112">
    <property type="entry name" value="Protein kinase-like (PK-like)"/>
    <property type="match status" value="1"/>
</dbReference>
<dbReference type="InterPro" id="IPR001245">
    <property type="entry name" value="Ser-Thr/Tyr_kinase_cat_dom"/>
</dbReference>
<dbReference type="InterPro" id="IPR000719">
    <property type="entry name" value="Prot_kinase_dom"/>
</dbReference>
<accession>A0A397VNE2</accession>
<dbReference type="OrthoDB" id="2425228at2759"/>
<dbReference type="Gene3D" id="1.10.10.1010">
    <property type="entry name" value="Intein homing endonuclease, domain IV"/>
    <property type="match status" value="1"/>
</dbReference>
<dbReference type="Proteomes" id="UP000266673">
    <property type="component" value="Unassembled WGS sequence"/>
</dbReference>
<comment type="caution">
    <text evidence="2">The sequence shown here is derived from an EMBL/GenBank/DDBJ whole genome shotgun (WGS) entry which is preliminary data.</text>
</comment>
<gene>
    <name evidence="2" type="ORF">C2G38_852204</name>
</gene>
<keyword evidence="2" id="KW-0808">Transferase</keyword>
<evidence type="ECO:0000259" key="1">
    <source>
        <dbReference type="PROSITE" id="PS50011"/>
    </source>
</evidence>
<dbReference type="Gene3D" id="1.10.510.10">
    <property type="entry name" value="Transferase(Phosphotransferase) domain 1"/>
    <property type="match status" value="1"/>
</dbReference>
<dbReference type="PANTHER" id="PTHR24362">
    <property type="entry name" value="SERINE/THREONINE-PROTEIN KINASE NEK"/>
    <property type="match status" value="1"/>
</dbReference>
<keyword evidence="3" id="KW-1185">Reference proteome</keyword>
<dbReference type="STRING" id="44941.A0A397VNE2"/>
<evidence type="ECO:0000313" key="2">
    <source>
        <dbReference type="EMBL" id="RIB23472.1"/>
    </source>
</evidence>
<dbReference type="GO" id="GO:0004672">
    <property type="term" value="F:protein kinase activity"/>
    <property type="evidence" value="ECO:0007669"/>
    <property type="project" value="InterPro"/>
</dbReference>
<name>A0A397VNE2_9GLOM</name>
<dbReference type="Pfam" id="PF07714">
    <property type="entry name" value="PK_Tyr_Ser-Thr"/>
    <property type="match status" value="1"/>
</dbReference>
<reference evidence="2 3" key="1">
    <citation type="submission" date="2018-06" db="EMBL/GenBank/DDBJ databases">
        <title>Comparative genomics reveals the genomic features of Rhizophagus irregularis, R. cerebriforme, R. diaphanum and Gigaspora rosea, and their symbiotic lifestyle signature.</title>
        <authorList>
            <person name="Morin E."/>
            <person name="San Clemente H."/>
            <person name="Chen E.C.H."/>
            <person name="De La Providencia I."/>
            <person name="Hainaut M."/>
            <person name="Kuo A."/>
            <person name="Kohler A."/>
            <person name="Murat C."/>
            <person name="Tang N."/>
            <person name="Roy S."/>
            <person name="Loubradou J."/>
            <person name="Henrissat B."/>
            <person name="Grigoriev I.V."/>
            <person name="Corradi N."/>
            <person name="Roux C."/>
            <person name="Martin F.M."/>
        </authorList>
    </citation>
    <scope>NUCLEOTIDE SEQUENCE [LARGE SCALE GENOMIC DNA]</scope>
    <source>
        <strain evidence="2 3">DAOM 194757</strain>
    </source>
</reference>
<proteinExistence type="predicted"/>
<evidence type="ECO:0000313" key="3">
    <source>
        <dbReference type="Proteomes" id="UP000266673"/>
    </source>
</evidence>
<organism evidence="2 3">
    <name type="scientific">Gigaspora rosea</name>
    <dbReference type="NCBI Taxonomy" id="44941"/>
    <lineage>
        <taxon>Eukaryota</taxon>
        <taxon>Fungi</taxon>
        <taxon>Fungi incertae sedis</taxon>
        <taxon>Mucoromycota</taxon>
        <taxon>Glomeromycotina</taxon>
        <taxon>Glomeromycetes</taxon>
        <taxon>Diversisporales</taxon>
        <taxon>Gigasporaceae</taxon>
        <taxon>Gigaspora</taxon>
    </lineage>
</organism>
<dbReference type="EMBL" id="QKWP01000261">
    <property type="protein sequence ID" value="RIB23472.1"/>
    <property type="molecule type" value="Genomic_DNA"/>
</dbReference>